<keyword evidence="1" id="KW-0472">Membrane</keyword>
<evidence type="ECO:0000256" key="1">
    <source>
        <dbReference type="SAM" id="Phobius"/>
    </source>
</evidence>
<dbReference type="InterPro" id="IPR036465">
    <property type="entry name" value="vWFA_dom_sf"/>
</dbReference>
<comment type="caution">
    <text evidence="3">The sequence shown here is derived from an EMBL/GenBank/DDBJ whole genome shotgun (WGS) entry which is preliminary data.</text>
</comment>
<dbReference type="EMBL" id="JAAIJR010000052">
    <property type="protein sequence ID" value="NEX21346.1"/>
    <property type="molecule type" value="Genomic_DNA"/>
</dbReference>
<dbReference type="Gene3D" id="3.40.50.410">
    <property type="entry name" value="von Willebrand factor, type A domain"/>
    <property type="match status" value="1"/>
</dbReference>
<keyword evidence="1" id="KW-0812">Transmembrane</keyword>
<evidence type="ECO:0000313" key="3">
    <source>
        <dbReference type="EMBL" id="NEX21346.1"/>
    </source>
</evidence>
<evidence type="ECO:0000259" key="2">
    <source>
        <dbReference type="Pfam" id="PF01882"/>
    </source>
</evidence>
<dbReference type="PANTHER" id="PTHR33608">
    <property type="entry name" value="BLL2464 PROTEIN"/>
    <property type="match status" value="1"/>
</dbReference>
<dbReference type="InterPro" id="IPR002881">
    <property type="entry name" value="DUF58"/>
</dbReference>
<sequence length="434" mass="49030">MRPRQSLVVVLAVWTGIGLAAVWLPSAVLLWQVAAILVFGVVAADLLLLRSLPSPRIRRRMGRTLPQGVWSPVELDFENPSEYRLGMEVHDLHPAEFGVDGLPQSLRLAPKARAALRYRLRPVERGDFPMSGCDVLLRSPLGLWQQRRTLDLPTLLRVFPNFAEISQYTLLAANDQLAQVGVRRLQRRGIGAEFHQLREYRRGDSLRQIDWKATSRMRKPISREYQDERDQRLVFLLDCGRRMRHLDAGRGHLDEALNALLLLAYVAVRQGDAVGLMTYGGTKRWLAPRKEPATVSRMLEAVYDIQPSMEAADPLAAGQALLRALPRRALVVMLTNSRDEDQAGLQQAAALLRRRHLVVIADLRESSLDESLDAPVQDLRGALRFHAVNGWLAQRRRHQERLQHLGVQVLDLLPGQLPVALVNRYFAIKRAGLL</sequence>
<protein>
    <submittedName>
        <fullName evidence="3">DUF58 domain-containing protein</fullName>
    </submittedName>
</protein>
<accession>A0A6P1DX99</accession>
<dbReference type="RefSeq" id="WP_164654447.1">
    <property type="nucleotide sequence ID" value="NZ_JAAIJR010000052.1"/>
</dbReference>
<dbReference type="Pfam" id="PF01882">
    <property type="entry name" value="DUF58"/>
    <property type="match status" value="1"/>
</dbReference>
<feature type="domain" description="DUF58" evidence="2">
    <location>
        <begin position="197"/>
        <end position="378"/>
    </location>
</feature>
<dbReference type="SUPFAM" id="SSF53300">
    <property type="entry name" value="vWA-like"/>
    <property type="match status" value="1"/>
</dbReference>
<gene>
    <name evidence="3" type="ORF">G3480_13660</name>
</gene>
<dbReference type="Proteomes" id="UP000471640">
    <property type="component" value="Unassembled WGS sequence"/>
</dbReference>
<reference evidence="3 4" key="2">
    <citation type="submission" date="2020-02" db="EMBL/GenBank/DDBJ databases">
        <title>Genome sequences of Thiorhodococcus mannitoliphagus and Thiorhodococcus minor, purple sulfur photosynthetic bacteria in the gammaproteobacterial family, Chromatiaceae.</title>
        <authorList>
            <person name="Aviles F.A."/>
            <person name="Meyer T.E."/>
            <person name="Kyndt J.A."/>
        </authorList>
    </citation>
    <scope>NUCLEOTIDE SEQUENCE [LARGE SCALE GENOMIC DNA]</scope>
    <source>
        <strain evidence="3 4">DSM 18266</strain>
    </source>
</reference>
<dbReference type="AlphaFoldDB" id="A0A6P1DX99"/>
<keyword evidence="4" id="KW-1185">Reference proteome</keyword>
<feature type="transmembrane region" description="Helical" evidence="1">
    <location>
        <begin position="7"/>
        <end position="24"/>
    </location>
</feature>
<feature type="transmembrane region" description="Helical" evidence="1">
    <location>
        <begin position="30"/>
        <end position="49"/>
    </location>
</feature>
<keyword evidence="1" id="KW-1133">Transmembrane helix</keyword>
<name>A0A6P1DX99_9GAMM</name>
<dbReference type="PANTHER" id="PTHR33608:SF3">
    <property type="entry name" value="SLR2013 PROTEIN"/>
    <property type="match status" value="1"/>
</dbReference>
<organism evidence="3 4">
    <name type="scientific">Thiorhodococcus mannitoliphagus</name>
    <dbReference type="NCBI Taxonomy" id="329406"/>
    <lineage>
        <taxon>Bacteria</taxon>
        <taxon>Pseudomonadati</taxon>
        <taxon>Pseudomonadota</taxon>
        <taxon>Gammaproteobacteria</taxon>
        <taxon>Chromatiales</taxon>
        <taxon>Chromatiaceae</taxon>
        <taxon>Thiorhodococcus</taxon>
    </lineage>
</organism>
<reference evidence="4" key="1">
    <citation type="journal article" date="2020" name="Microbiol. Resour. Announc.">
        <title>Draft Genome Sequences of Thiorhodococcus mannitoliphagus and Thiorhodococcus minor, Purple Sulfur Photosynthetic Bacteria in the Gammaproteobacterial Family Chromatiaceae.</title>
        <authorList>
            <person name="Aviles F.A."/>
            <person name="Meyer T.E."/>
            <person name="Kyndt J.A."/>
        </authorList>
    </citation>
    <scope>NUCLEOTIDE SEQUENCE [LARGE SCALE GENOMIC DNA]</scope>
    <source>
        <strain evidence="4">DSM 18266</strain>
    </source>
</reference>
<evidence type="ECO:0000313" key="4">
    <source>
        <dbReference type="Proteomes" id="UP000471640"/>
    </source>
</evidence>
<proteinExistence type="predicted"/>